<accession>A0AA88KUN1</accession>
<gene>
    <name evidence="5" type="ORF">QYM36_015382</name>
</gene>
<feature type="non-terminal residue" evidence="5">
    <location>
        <position position="735"/>
    </location>
</feature>
<protein>
    <recommendedName>
        <fullName evidence="7">Tetratricopeptide repeat protein 27</fullName>
    </recommendedName>
</protein>
<reference evidence="5" key="1">
    <citation type="submission" date="2023-07" db="EMBL/GenBank/DDBJ databases">
        <title>Chromosome-level genome assembly of Artemia franciscana.</title>
        <authorList>
            <person name="Jo E."/>
        </authorList>
    </citation>
    <scope>NUCLEOTIDE SEQUENCE</scope>
    <source>
        <tissue evidence="5">Whole body</tissue>
    </source>
</reference>
<comment type="similarity">
    <text evidence="3">Belongs to the TTC27 family.</text>
</comment>
<keyword evidence="1" id="KW-0677">Repeat</keyword>
<dbReference type="SMART" id="SM00028">
    <property type="entry name" value="TPR"/>
    <property type="match status" value="3"/>
</dbReference>
<evidence type="ECO:0000256" key="3">
    <source>
        <dbReference type="ARBA" id="ARBA00024020"/>
    </source>
</evidence>
<evidence type="ECO:0000256" key="4">
    <source>
        <dbReference type="PROSITE-ProRule" id="PRU00339"/>
    </source>
</evidence>
<name>A0AA88KUN1_ARTSF</name>
<feature type="repeat" description="TPR" evidence="4">
    <location>
        <begin position="492"/>
        <end position="525"/>
    </location>
</feature>
<organism evidence="5 6">
    <name type="scientific">Artemia franciscana</name>
    <name type="common">Brine shrimp</name>
    <name type="synonym">Artemia sanfranciscana</name>
    <dbReference type="NCBI Taxonomy" id="6661"/>
    <lineage>
        <taxon>Eukaryota</taxon>
        <taxon>Metazoa</taxon>
        <taxon>Ecdysozoa</taxon>
        <taxon>Arthropoda</taxon>
        <taxon>Crustacea</taxon>
        <taxon>Branchiopoda</taxon>
        <taxon>Anostraca</taxon>
        <taxon>Artemiidae</taxon>
        <taxon>Artemia</taxon>
    </lineage>
</organism>
<evidence type="ECO:0008006" key="7">
    <source>
        <dbReference type="Google" id="ProtNLM"/>
    </source>
</evidence>
<dbReference type="AlphaFoldDB" id="A0AA88KUN1"/>
<proteinExistence type="inferred from homology"/>
<keyword evidence="2 4" id="KW-0802">TPR repeat</keyword>
<dbReference type="PANTHER" id="PTHR16193:SF0">
    <property type="entry name" value="TETRATRICOPEPTIDE REPEAT PROTEIN 27"/>
    <property type="match status" value="1"/>
</dbReference>
<dbReference type="Pfam" id="PF07719">
    <property type="entry name" value="TPR_2"/>
    <property type="match status" value="1"/>
</dbReference>
<evidence type="ECO:0000313" key="6">
    <source>
        <dbReference type="Proteomes" id="UP001187531"/>
    </source>
</evidence>
<dbReference type="InterPro" id="IPR013105">
    <property type="entry name" value="TPR_2"/>
</dbReference>
<dbReference type="InterPro" id="IPR011990">
    <property type="entry name" value="TPR-like_helical_dom_sf"/>
</dbReference>
<dbReference type="PROSITE" id="PS50005">
    <property type="entry name" value="TPR"/>
    <property type="match status" value="1"/>
</dbReference>
<sequence length="735" mass="84666">IFKLFTHLLAEKEEEVIRQVRSLLLLFVRKNYFEPSKDEIVEPSVVTLLTLDGERLYPSAADLKTLKIVYEVLAENSCNLQNCIEKAVLTLQYVRVHQQMLDEKSVILHNLAVTNIDFLMKNIESLEQNEKVEVLLLIGYIHKIYFEYVKEKACFERAEAECGLLSSFTGQLGKRTYFQQSDITQMTMCISKLKHHKSTPKSEYVSDCRLPVNVMLNDDTRMEKKKLLDEKHGELPRLNPLDQAVLLGLYAKLEHLHFKDDILHEELLTVLDVVLDQPQNFCVQLCALMLRSNVERHKTRTVERSMMQLEELVKCVSASDKVDKTPLFFCTPVPPRWELERQLANLLAELGCLSSALEIYQRLEMWEDVVNCYKGLELRHKGEEVVRQQIAKGETPHLWCLLGECTDDVSCFEKAWELSGQRSSRAQRNWGMLLYSQKKFEEAVVHFKLSLEVNSLQAPVWLRLAYITLELESWEESAAAYRHYCLIDSDNFEAWNNLAKCYVKLGQKARACKAFQEATRLNYENWKVWDNYMAVTTDLGAFDEVIFAYNRVLDLRGKHVDIEILKVLVQAIDENLEDNSGNPSIKYKSQALKLFGHLTAQVPSNGQLWLLYCKLVLAGSDKNLDDLEKAAQLIQKSNRYSIQQINWERDSKTLKEVLEIAIILGKVHLDWAECLDIKARISQILGTAKLALKSTDSKLEQYKTSLITPLPNEIEELHLKLKEILSAIVTKSTAT</sequence>
<dbReference type="Gene3D" id="1.25.40.10">
    <property type="entry name" value="Tetratricopeptide repeat domain"/>
    <property type="match status" value="1"/>
</dbReference>
<dbReference type="Proteomes" id="UP001187531">
    <property type="component" value="Unassembled WGS sequence"/>
</dbReference>
<evidence type="ECO:0000313" key="5">
    <source>
        <dbReference type="EMBL" id="KAK2707668.1"/>
    </source>
</evidence>
<dbReference type="PANTHER" id="PTHR16193">
    <property type="entry name" value="TETRATRICOPEPTIDE REPEAT PROTEIN 27"/>
    <property type="match status" value="1"/>
</dbReference>
<dbReference type="SUPFAM" id="SSF48452">
    <property type="entry name" value="TPR-like"/>
    <property type="match status" value="1"/>
</dbReference>
<evidence type="ECO:0000256" key="2">
    <source>
        <dbReference type="ARBA" id="ARBA00022803"/>
    </source>
</evidence>
<dbReference type="EMBL" id="JAVRJZ010000019">
    <property type="protein sequence ID" value="KAK2707668.1"/>
    <property type="molecule type" value="Genomic_DNA"/>
</dbReference>
<dbReference type="InterPro" id="IPR019734">
    <property type="entry name" value="TPR_rpt"/>
</dbReference>
<dbReference type="InterPro" id="IPR044244">
    <property type="entry name" value="TTC27/Emw1"/>
</dbReference>
<evidence type="ECO:0000256" key="1">
    <source>
        <dbReference type="ARBA" id="ARBA00022737"/>
    </source>
</evidence>
<comment type="caution">
    <text evidence="5">The sequence shown here is derived from an EMBL/GenBank/DDBJ whole genome shotgun (WGS) entry which is preliminary data.</text>
</comment>
<keyword evidence="6" id="KW-1185">Reference proteome</keyword>